<dbReference type="SMART" id="SM00248">
    <property type="entry name" value="ANK"/>
    <property type="match status" value="2"/>
</dbReference>
<dbReference type="Gene3D" id="1.25.40.20">
    <property type="entry name" value="Ankyrin repeat-containing domain"/>
    <property type="match status" value="1"/>
</dbReference>
<name>A0A177Y7A7_9NOCA</name>
<dbReference type="AlphaFoldDB" id="A0A177Y7A7"/>
<dbReference type="PROSITE" id="PS50088">
    <property type="entry name" value="ANK_REPEAT"/>
    <property type="match status" value="2"/>
</dbReference>
<dbReference type="InterPro" id="IPR036770">
    <property type="entry name" value="Ankyrin_rpt-contain_sf"/>
</dbReference>
<evidence type="ECO:0000256" key="2">
    <source>
        <dbReference type="ARBA" id="ARBA00023043"/>
    </source>
</evidence>
<keyword evidence="5" id="KW-1185">Reference proteome</keyword>
<feature type="repeat" description="ANK" evidence="3">
    <location>
        <begin position="48"/>
        <end position="80"/>
    </location>
</feature>
<dbReference type="InterPro" id="IPR002110">
    <property type="entry name" value="Ankyrin_rpt"/>
</dbReference>
<evidence type="ECO:0000256" key="3">
    <source>
        <dbReference type="PROSITE-ProRule" id="PRU00023"/>
    </source>
</evidence>
<accession>A0A177Y7A7</accession>
<comment type="caution">
    <text evidence="4">The sequence shown here is derived from an EMBL/GenBank/DDBJ whole genome shotgun (WGS) entry which is preliminary data.</text>
</comment>
<keyword evidence="2 3" id="KW-0040">ANK repeat</keyword>
<proteinExistence type="predicted"/>
<dbReference type="SUPFAM" id="SSF48403">
    <property type="entry name" value="Ankyrin repeat"/>
    <property type="match status" value="1"/>
</dbReference>
<dbReference type="EMBL" id="LVHI01000040">
    <property type="protein sequence ID" value="OAK51280.1"/>
    <property type="molecule type" value="Genomic_DNA"/>
</dbReference>
<sequence length="138" mass="14625">MSHDESVDLTENEIAVLRAAFDWARQGETDLLRRFLGAGGPVNLTNDRGDTLLILASYHTHPGTVALLLDAGADVERVNDNGQTALGAAAFRRSTDIVSALLRAGADPFAGTRSAVSVAEFFGLDDMTALLTGSREHS</sequence>
<evidence type="ECO:0000256" key="1">
    <source>
        <dbReference type="ARBA" id="ARBA00022737"/>
    </source>
</evidence>
<dbReference type="Proteomes" id="UP000077519">
    <property type="component" value="Unassembled WGS sequence"/>
</dbReference>
<keyword evidence="1" id="KW-0677">Repeat</keyword>
<dbReference type="Pfam" id="PF12796">
    <property type="entry name" value="Ank_2"/>
    <property type="match status" value="1"/>
</dbReference>
<organism evidence="4 5">
    <name type="scientific">Rhodococcoides kyotonense</name>
    <dbReference type="NCBI Taxonomy" id="398843"/>
    <lineage>
        <taxon>Bacteria</taxon>
        <taxon>Bacillati</taxon>
        <taxon>Actinomycetota</taxon>
        <taxon>Actinomycetes</taxon>
        <taxon>Mycobacteriales</taxon>
        <taxon>Nocardiaceae</taxon>
        <taxon>Rhodococcoides</taxon>
    </lineage>
</organism>
<evidence type="ECO:0000313" key="4">
    <source>
        <dbReference type="EMBL" id="OAK51280.1"/>
    </source>
</evidence>
<protein>
    <submittedName>
        <fullName evidence="4">Uncharacterized protein</fullName>
    </submittedName>
</protein>
<dbReference type="PANTHER" id="PTHR24171:SF9">
    <property type="entry name" value="ANKYRIN REPEAT DOMAIN-CONTAINING PROTEIN 39"/>
    <property type="match status" value="1"/>
</dbReference>
<reference evidence="4 5" key="1">
    <citation type="submission" date="2016-03" db="EMBL/GenBank/DDBJ databases">
        <title>Genome sequence of Rhodococcus kyotonensis KB10.</title>
        <authorList>
            <person name="Jeong H."/>
            <person name="Hong C.E."/>
            <person name="Jo S.H."/>
            <person name="Park J.M."/>
        </authorList>
    </citation>
    <scope>NUCLEOTIDE SEQUENCE [LARGE SCALE GENOMIC DNA]</scope>
    <source>
        <strain evidence="4 5">KB10</strain>
    </source>
</reference>
<evidence type="ECO:0000313" key="5">
    <source>
        <dbReference type="Proteomes" id="UP000077519"/>
    </source>
</evidence>
<dbReference type="PANTHER" id="PTHR24171">
    <property type="entry name" value="ANKYRIN REPEAT DOMAIN-CONTAINING PROTEIN 39-RELATED"/>
    <property type="match status" value="1"/>
</dbReference>
<feature type="repeat" description="ANK" evidence="3">
    <location>
        <begin position="81"/>
        <end position="113"/>
    </location>
</feature>
<gene>
    <name evidence="4" type="ORF">A3K89_12995</name>
</gene>
<dbReference type="PROSITE" id="PS50297">
    <property type="entry name" value="ANK_REP_REGION"/>
    <property type="match status" value="1"/>
</dbReference>